<comment type="similarity">
    <text evidence="1">Belongs to the ABC transporter superfamily.</text>
</comment>
<reference evidence="6 7" key="1">
    <citation type="submission" date="2021-03" db="EMBL/GenBank/DDBJ databases">
        <title>Genomic Encyclopedia of Type Strains, Phase III (KMG-III): the genomes of soil and plant-associated and newly described type strains.</title>
        <authorList>
            <person name="Whitman W."/>
        </authorList>
    </citation>
    <scope>NUCLEOTIDE SEQUENCE [LARGE SCALE GENOMIC DNA]</scope>
    <source>
        <strain evidence="6 7">IMMIB AFH-6</strain>
    </source>
</reference>
<dbReference type="EMBL" id="JAGINP010000008">
    <property type="protein sequence ID" value="MBP2292923.1"/>
    <property type="molecule type" value="Genomic_DNA"/>
</dbReference>
<dbReference type="SMART" id="SM00382">
    <property type="entry name" value="AAA"/>
    <property type="match status" value="1"/>
</dbReference>
<dbReference type="PANTHER" id="PTHR42788:SF13">
    <property type="entry name" value="ALIPHATIC SULFONATES IMPORT ATP-BINDING PROTEIN SSUB"/>
    <property type="match status" value="1"/>
</dbReference>
<feature type="domain" description="ABC transporter" evidence="5">
    <location>
        <begin position="13"/>
        <end position="252"/>
    </location>
</feature>
<keyword evidence="3" id="KW-0547">Nucleotide-binding</keyword>
<accession>A0ABS4SK24</accession>
<dbReference type="InterPro" id="IPR027417">
    <property type="entry name" value="P-loop_NTPase"/>
</dbReference>
<evidence type="ECO:0000313" key="7">
    <source>
        <dbReference type="Proteomes" id="UP000781958"/>
    </source>
</evidence>
<dbReference type="SUPFAM" id="SSF52540">
    <property type="entry name" value="P-loop containing nucleoside triphosphate hydrolases"/>
    <property type="match status" value="1"/>
</dbReference>
<keyword evidence="4 6" id="KW-0067">ATP-binding</keyword>
<dbReference type="GO" id="GO:0005524">
    <property type="term" value="F:ATP binding"/>
    <property type="evidence" value="ECO:0007669"/>
    <property type="project" value="UniProtKB-KW"/>
</dbReference>
<dbReference type="PROSITE" id="PS50893">
    <property type="entry name" value="ABC_TRANSPORTER_2"/>
    <property type="match status" value="1"/>
</dbReference>
<dbReference type="PROSITE" id="PS00211">
    <property type="entry name" value="ABC_TRANSPORTER_1"/>
    <property type="match status" value="1"/>
</dbReference>
<dbReference type="Gene3D" id="3.40.50.300">
    <property type="entry name" value="P-loop containing nucleotide triphosphate hydrolases"/>
    <property type="match status" value="1"/>
</dbReference>
<evidence type="ECO:0000256" key="3">
    <source>
        <dbReference type="ARBA" id="ARBA00022741"/>
    </source>
</evidence>
<keyword evidence="7" id="KW-1185">Reference proteome</keyword>
<evidence type="ECO:0000259" key="5">
    <source>
        <dbReference type="PROSITE" id="PS50893"/>
    </source>
</evidence>
<organism evidence="6 7">
    <name type="scientific">Azospirillum rugosum</name>
    <dbReference type="NCBI Taxonomy" id="416170"/>
    <lineage>
        <taxon>Bacteria</taxon>
        <taxon>Pseudomonadati</taxon>
        <taxon>Pseudomonadota</taxon>
        <taxon>Alphaproteobacteria</taxon>
        <taxon>Rhodospirillales</taxon>
        <taxon>Azospirillaceae</taxon>
        <taxon>Azospirillum</taxon>
    </lineage>
</organism>
<dbReference type="PANTHER" id="PTHR42788">
    <property type="entry name" value="TAURINE IMPORT ATP-BINDING PROTEIN-RELATED"/>
    <property type="match status" value="1"/>
</dbReference>
<name>A0ABS4SK24_9PROT</name>
<proteinExistence type="inferred from homology"/>
<evidence type="ECO:0000256" key="1">
    <source>
        <dbReference type="ARBA" id="ARBA00005417"/>
    </source>
</evidence>
<dbReference type="InterPro" id="IPR017871">
    <property type="entry name" value="ABC_transporter-like_CS"/>
</dbReference>
<dbReference type="Proteomes" id="UP000781958">
    <property type="component" value="Unassembled WGS sequence"/>
</dbReference>
<dbReference type="InterPro" id="IPR003439">
    <property type="entry name" value="ABC_transporter-like_ATP-bd"/>
</dbReference>
<evidence type="ECO:0000313" key="6">
    <source>
        <dbReference type="EMBL" id="MBP2292923.1"/>
    </source>
</evidence>
<dbReference type="InterPro" id="IPR050166">
    <property type="entry name" value="ABC_transporter_ATP-bind"/>
</dbReference>
<sequence length="272" mass="29798">MRLTMAGPNQAPIVLDGVAKTFGAGEATASALLPSSLTIREGEFVAFLGPSGCGKTTLLRMIAGLLELTSGRILMSGQPLWEGGRCRKELLHRLGLVFQDACLFPWLTIEQNVLVPLSLRGHLPRRERAPFARAMLALVGAADIAARLPNEISGGMRQRAAIARALSYDPDILLMDEPFGALDAISREALNMELQTLWLRSRKTMVLVTHSIAEAVFLADRIVLFTPGPGRIDRVVEVPFPRPRARDLVFTQPFQDTVRGLHERLSALMEQA</sequence>
<comment type="caution">
    <text evidence="6">The sequence shown here is derived from an EMBL/GenBank/DDBJ whole genome shotgun (WGS) entry which is preliminary data.</text>
</comment>
<keyword evidence="2" id="KW-0813">Transport</keyword>
<evidence type="ECO:0000256" key="4">
    <source>
        <dbReference type="ARBA" id="ARBA00022840"/>
    </source>
</evidence>
<evidence type="ECO:0000256" key="2">
    <source>
        <dbReference type="ARBA" id="ARBA00022448"/>
    </source>
</evidence>
<dbReference type="InterPro" id="IPR003593">
    <property type="entry name" value="AAA+_ATPase"/>
</dbReference>
<protein>
    <submittedName>
        <fullName evidence="6">NitT/TauT family transport system ATP-binding protein</fullName>
    </submittedName>
</protein>
<dbReference type="Pfam" id="PF00005">
    <property type="entry name" value="ABC_tran"/>
    <property type="match status" value="1"/>
</dbReference>
<dbReference type="RefSeq" id="WP_209766777.1">
    <property type="nucleotide sequence ID" value="NZ_JAGINP010000008.1"/>
</dbReference>
<gene>
    <name evidence="6" type="ORF">J2851_002704</name>
</gene>
<dbReference type="CDD" id="cd03293">
    <property type="entry name" value="ABC_NrtD_SsuB_transporters"/>
    <property type="match status" value="1"/>
</dbReference>